<reference evidence="1" key="1">
    <citation type="submission" date="2014-11" db="EMBL/GenBank/DDBJ databases">
        <authorList>
            <person name="Amaro Gonzalez C."/>
        </authorList>
    </citation>
    <scope>NUCLEOTIDE SEQUENCE</scope>
</reference>
<reference evidence="1" key="2">
    <citation type="journal article" date="2015" name="Fish Shellfish Immunol.">
        <title>Early steps in the European eel (Anguilla anguilla)-Vibrio vulnificus interaction in the gills: Role of the RtxA13 toxin.</title>
        <authorList>
            <person name="Callol A."/>
            <person name="Pajuelo D."/>
            <person name="Ebbesson L."/>
            <person name="Teles M."/>
            <person name="MacKenzie S."/>
            <person name="Amaro C."/>
        </authorList>
    </citation>
    <scope>NUCLEOTIDE SEQUENCE</scope>
</reference>
<name>A0A0E9QY46_ANGAN</name>
<evidence type="ECO:0000313" key="1">
    <source>
        <dbReference type="EMBL" id="JAH21846.1"/>
    </source>
</evidence>
<proteinExistence type="predicted"/>
<protein>
    <submittedName>
        <fullName evidence="1">Uncharacterized protein</fullName>
    </submittedName>
</protein>
<dbReference type="EMBL" id="GBXM01086731">
    <property type="protein sequence ID" value="JAH21846.1"/>
    <property type="molecule type" value="Transcribed_RNA"/>
</dbReference>
<organism evidence="1">
    <name type="scientific">Anguilla anguilla</name>
    <name type="common">European freshwater eel</name>
    <name type="synonym">Muraena anguilla</name>
    <dbReference type="NCBI Taxonomy" id="7936"/>
    <lineage>
        <taxon>Eukaryota</taxon>
        <taxon>Metazoa</taxon>
        <taxon>Chordata</taxon>
        <taxon>Craniata</taxon>
        <taxon>Vertebrata</taxon>
        <taxon>Euteleostomi</taxon>
        <taxon>Actinopterygii</taxon>
        <taxon>Neopterygii</taxon>
        <taxon>Teleostei</taxon>
        <taxon>Anguilliformes</taxon>
        <taxon>Anguillidae</taxon>
        <taxon>Anguilla</taxon>
    </lineage>
</organism>
<accession>A0A0E9QY46</accession>
<dbReference type="AlphaFoldDB" id="A0A0E9QY46"/>
<sequence length="58" mass="6699">MSKAIIVLFAKHKMHNTQSYSLGYRSGIILQHWPIKTEWDIQQPVSSLAAVQHANYFN</sequence>